<evidence type="ECO:0000256" key="1">
    <source>
        <dbReference type="SAM" id="MobiDB-lite"/>
    </source>
</evidence>
<feature type="compositionally biased region" description="Basic and acidic residues" evidence="1">
    <location>
        <begin position="253"/>
        <end position="265"/>
    </location>
</feature>
<proteinExistence type="predicted"/>
<protein>
    <submittedName>
        <fullName evidence="2">Uncharacterized protein</fullName>
    </submittedName>
</protein>
<reference evidence="2" key="1">
    <citation type="submission" date="2020-11" db="EMBL/GenBank/DDBJ databases">
        <authorList>
            <person name="Tran Van P."/>
        </authorList>
    </citation>
    <scope>NUCLEOTIDE SEQUENCE</scope>
</reference>
<feature type="region of interest" description="Disordered" evidence="1">
    <location>
        <begin position="253"/>
        <end position="275"/>
    </location>
</feature>
<dbReference type="EMBL" id="OB661495">
    <property type="protein sequence ID" value="CAD7228349.1"/>
    <property type="molecule type" value="Genomic_DNA"/>
</dbReference>
<gene>
    <name evidence="2" type="ORF">CTOB1V02_LOCUS6235</name>
</gene>
<name>A0A7R8WB73_9CRUS</name>
<sequence>MFYSIAGVVPIPEIDELRQLHEELKNEQFKCEGDKAARSCCSYIQHLICSHNLDLSATRVLQSANAATKFADHAETACDELMDSEFNMNSLALALKKNFAIEEQVGEETNYHWNSETYGSLTKAFAQFFDFTPTFAVMPLRVKLSVDDPDILEKSLEPAVTKKTALKRKLNEKDPDTMLSINAEQSALLANTSGSVVVQDDVNLKLTEKVYIFVKKLFKGNSGKPLHLLRLTLITVQLNGTMLGETTTRVEKGRNRSIRRQSERHNRSHHPSKAALMKNLANDPERDVPFLRSGTRHEGDNEERTIWVRVFRTCGRAQGEDVKYEPATATVRTDLAP</sequence>
<organism evidence="2">
    <name type="scientific">Cyprideis torosa</name>
    <dbReference type="NCBI Taxonomy" id="163714"/>
    <lineage>
        <taxon>Eukaryota</taxon>
        <taxon>Metazoa</taxon>
        <taxon>Ecdysozoa</taxon>
        <taxon>Arthropoda</taxon>
        <taxon>Crustacea</taxon>
        <taxon>Oligostraca</taxon>
        <taxon>Ostracoda</taxon>
        <taxon>Podocopa</taxon>
        <taxon>Podocopida</taxon>
        <taxon>Cytherocopina</taxon>
        <taxon>Cytheroidea</taxon>
        <taxon>Cytherideidae</taxon>
        <taxon>Cyprideis</taxon>
    </lineage>
</organism>
<dbReference type="AlphaFoldDB" id="A0A7R8WB73"/>
<accession>A0A7R8WB73</accession>
<evidence type="ECO:0000313" key="2">
    <source>
        <dbReference type="EMBL" id="CAD7228349.1"/>
    </source>
</evidence>